<dbReference type="FunFam" id="3.30.830.10:FF:000001">
    <property type="entry name" value="Mitochondrial-processing peptidase subunit beta, mitochondrial"/>
    <property type="match status" value="1"/>
</dbReference>
<feature type="region of interest" description="Disordered" evidence="12">
    <location>
        <begin position="765"/>
        <end position="822"/>
    </location>
</feature>
<dbReference type="SUPFAM" id="SSF53300">
    <property type="entry name" value="vWA-like"/>
    <property type="match status" value="1"/>
</dbReference>
<dbReference type="Proteomes" id="UP000076407">
    <property type="component" value="Unassembled WGS sequence"/>
</dbReference>
<evidence type="ECO:0000256" key="9">
    <source>
        <dbReference type="ARBA" id="ARBA00023049"/>
    </source>
</evidence>
<accession>A0A182X529</accession>
<dbReference type="Pfam" id="PF00675">
    <property type="entry name" value="Peptidase_M16"/>
    <property type="match status" value="1"/>
</dbReference>
<dbReference type="PANTHER" id="PTHR11851:SF149">
    <property type="entry name" value="GH01077P"/>
    <property type="match status" value="1"/>
</dbReference>
<feature type="compositionally biased region" description="Low complexity" evidence="12">
    <location>
        <begin position="799"/>
        <end position="817"/>
    </location>
</feature>
<dbReference type="PANTHER" id="PTHR11851">
    <property type="entry name" value="METALLOPROTEASE"/>
    <property type="match status" value="1"/>
</dbReference>
<dbReference type="Gene3D" id="6.10.300.40">
    <property type="match status" value="1"/>
</dbReference>
<dbReference type="InterPro" id="IPR002035">
    <property type="entry name" value="VWF_A"/>
</dbReference>
<dbReference type="FunFam" id="6.10.300.40:FF:000004">
    <property type="entry name" value="26S proteasome regulatory subunit N10"/>
    <property type="match status" value="1"/>
</dbReference>
<keyword evidence="9" id="KW-0482">Metalloprotease</keyword>
<evidence type="ECO:0000256" key="5">
    <source>
        <dbReference type="ARBA" id="ARBA00022723"/>
    </source>
</evidence>
<evidence type="ECO:0000256" key="3">
    <source>
        <dbReference type="ARBA" id="ARBA00014934"/>
    </source>
</evidence>
<reference evidence="14" key="1">
    <citation type="submission" date="2020-05" db="UniProtKB">
        <authorList>
            <consortium name="EnsemblMetazoa"/>
        </authorList>
    </citation>
    <scope>IDENTIFICATION</scope>
    <source>
        <strain evidence="14">SANGQUA</strain>
    </source>
</reference>
<keyword evidence="6" id="KW-0677">Repeat</keyword>
<proteinExistence type="predicted"/>
<feature type="region of interest" description="Disordered" evidence="12">
    <location>
        <begin position="863"/>
        <end position="889"/>
    </location>
</feature>
<dbReference type="InterPro" id="IPR011249">
    <property type="entry name" value="Metalloenz_LuxS/M16"/>
</dbReference>
<evidence type="ECO:0000256" key="12">
    <source>
        <dbReference type="SAM" id="MobiDB-lite"/>
    </source>
</evidence>
<dbReference type="InterPro" id="IPR049590">
    <property type="entry name" value="PSMD4_RAZUL-like"/>
</dbReference>
<keyword evidence="10" id="KW-0496">Mitochondrion</keyword>
<evidence type="ECO:0000313" key="15">
    <source>
        <dbReference type="Proteomes" id="UP000076407"/>
    </source>
</evidence>
<evidence type="ECO:0000256" key="10">
    <source>
        <dbReference type="ARBA" id="ARBA00023128"/>
    </source>
</evidence>
<evidence type="ECO:0000256" key="6">
    <source>
        <dbReference type="ARBA" id="ARBA00022737"/>
    </source>
</evidence>
<dbReference type="Gene3D" id="3.40.50.410">
    <property type="entry name" value="von Willebrand factor, type A domain"/>
    <property type="match status" value="1"/>
</dbReference>
<dbReference type="SUPFAM" id="SSF63411">
    <property type="entry name" value="LuxS/MPP-like metallohydrolase"/>
    <property type="match status" value="2"/>
</dbReference>
<dbReference type="PROSITE" id="PS50234">
    <property type="entry name" value="VWFA"/>
    <property type="match status" value="1"/>
</dbReference>
<evidence type="ECO:0000259" key="13">
    <source>
        <dbReference type="PROSITE" id="PS50234"/>
    </source>
</evidence>
<keyword evidence="4" id="KW-0645">Protease</keyword>
<evidence type="ECO:0000313" key="14">
    <source>
        <dbReference type="EnsemblMetazoa" id="AQUA004908-PA"/>
    </source>
</evidence>
<dbReference type="InterPro" id="IPR003903">
    <property type="entry name" value="UIM_dom"/>
</dbReference>
<dbReference type="VEuPathDB" id="VectorBase:AQUA004908"/>
<dbReference type="InterPro" id="IPR036465">
    <property type="entry name" value="vWFA_dom_sf"/>
</dbReference>
<sequence>MASLLKLSTAVRRQTLLAGSRAGSSYAAAFRSALSNEPATEVTTLDSGLRVASESVPSQVATVGLFIDAGSRYEDKHSNGTANFFEHLAFKGTTKRSQSALEQEVESMGAQLDASTGRDQTAFTARCLSKDVPKLVEILADVVQNPRLDDADVKRAREVILGEIEQVDAGNLREVVFDHLHSTAFQGTSLSNTVWGPSSNIRSIKADDVRGYVNSHYKAPRMVLAAAGDVRQAELEKLAEKHLGKIESTFDGKAPQLSPVRFTGSEMRVRDDSLPLAYVAVAVEGCGVSDSDAMALSVASALIGTWDRTFGGGVNNASKLAVASAHDKLCHNFESFNLTYRDTGLWGIYFECDPLMCEDMLFNVQNEWMRLCTMVTDGEVERAKRQLKTRLLAQLEGPHAICEDIGRQVLTLGRREPLHDVERRIENVTAQNVRDVAMRYIFDRCPAVAAVGPVENLPDYMRIRSSMYWTRLNVASGCFVVAAVIAGELSNGEPKRHFSHYEAFCRVSTRRRCPTKQPCTKHNVVYRHHRQTTKHSKMVLESTMVCFDNSDYQRNGDYFPTRLNAQKDGVNLVCLSKVRSNPENNVGLMTLSNTTEVLATLTSDVGRILSKLHLVNPNGNINLMTGLRIAHLVLKHRQGKNHKMRIVVFVGSPVEHDEGELVKLAKKLKKEKVNVDIVSFGDHQKNNDTFTAFINVLNGKDGTGSHLVCVPRGSVFSEALISSPIIQGEDGSGGAGLGGAGFEFGVDPNEDPELALALRVSMEEQRLRQEEEQRRATANSAADGTAGAGAGAGSDKEASGAAAGTGAGASASAGGSEPHAEEAMLERALALSTGEIMPTDDSMPDFANMTEEEQIAFAMQMSMQDAQEPISQPAKRQKQEKDTPMEVDVEDIEIAGVSPEYLMSVLENLPGVDPQSEAVRNAVGSLNKDSSSSGSKNKPDNKDSKDEESKK</sequence>
<feature type="domain" description="VWFA" evidence="13">
    <location>
        <begin position="542"/>
        <end position="725"/>
    </location>
</feature>
<evidence type="ECO:0000256" key="8">
    <source>
        <dbReference type="ARBA" id="ARBA00022833"/>
    </source>
</evidence>
<evidence type="ECO:0000256" key="1">
    <source>
        <dbReference type="ARBA" id="ARBA00001947"/>
    </source>
</evidence>
<feature type="region of interest" description="Disordered" evidence="12">
    <location>
        <begin position="913"/>
        <end position="951"/>
    </location>
</feature>
<dbReference type="InterPro" id="IPR007863">
    <property type="entry name" value="Peptidase_M16_C"/>
</dbReference>
<comment type="subcellular location">
    <subcellularLocation>
        <location evidence="2">Mitochondrion</location>
    </subcellularLocation>
</comment>
<dbReference type="Pfam" id="PF05193">
    <property type="entry name" value="Peptidase_M16_C"/>
    <property type="match status" value="1"/>
</dbReference>
<dbReference type="InterPro" id="IPR011765">
    <property type="entry name" value="Pept_M16_N"/>
</dbReference>
<dbReference type="AlphaFoldDB" id="A0A182X529"/>
<keyword evidence="5" id="KW-0479">Metal-binding</keyword>
<dbReference type="FunFam" id="3.30.830.10:FF:000008">
    <property type="entry name" value="Mitochondrial-processing peptidase subunit beta"/>
    <property type="match status" value="1"/>
</dbReference>
<keyword evidence="8" id="KW-0862">Zinc</keyword>
<comment type="cofactor">
    <cofactor evidence="1">
        <name>Zn(2+)</name>
        <dbReference type="ChEBI" id="CHEBI:29105"/>
    </cofactor>
</comment>
<dbReference type="CDD" id="cd22297">
    <property type="entry name" value="PSMD4_RAZUL"/>
    <property type="match status" value="1"/>
</dbReference>
<dbReference type="Gene3D" id="3.30.830.10">
    <property type="entry name" value="Metalloenzyme, LuxS/M16 peptidase-like"/>
    <property type="match status" value="2"/>
</dbReference>
<feature type="compositionally biased region" description="Low complexity" evidence="12">
    <location>
        <begin position="927"/>
        <end position="936"/>
    </location>
</feature>
<protein>
    <recommendedName>
        <fullName evidence="3">26S proteasome non-ATPase regulatory subunit 4</fullName>
    </recommendedName>
    <alternativeName>
        <fullName evidence="11">26S proteasome regulatory subunit RPN10</fullName>
    </alternativeName>
</protein>
<evidence type="ECO:0000256" key="11">
    <source>
        <dbReference type="ARBA" id="ARBA00044341"/>
    </source>
</evidence>
<evidence type="ECO:0000256" key="2">
    <source>
        <dbReference type="ARBA" id="ARBA00004173"/>
    </source>
</evidence>
<evidence type="ECO:0000256" key="7">
    <source>
        <dbReference type="ARBA" id="ARBA00022801"/>
    </source>
</evidence>
<keyword evidence="15" id="KW-1185">Reference proteome</keyword>
<dbReference type="PROSITE" id="PS50330">
    <property type="entry name" value="UIM"/>
    <property type="match status" value="2"/>
</dbReference>
<dbReference type="FunFam" id="1.10.287.3990:FF:000004">
    <property type="entry name" value="26S proteasome regulatory subunit N10"/>
    <property type="match status" value="1"/>
</dbReference>
<dbReference type="Pfam" id="PF13519">
    <property type="entry name" value="VWA_2"/>
    <property type="match status" value="1"/>
</dbReference>
<dbReference type="GO" id="GO:0000502">
    <property type="term" value="C:proteasome complex"/>
    <property type="evidence" value="ECO:0007669"/>
    <property type="project" value="UniProtKB-ARBA"/>
</dbReference>
<dbReference type="Gene3D" id="1.10.287.3990">
    <property type="match status" value="1"/>
</dbReference>
<dbReference type="EnsemblMetazoa" id="AQUA004908-RA">
    <property type="protein sequence ID" value="AQUA004908-PA"/>
    <property type="gene ID" value="AQUA004908"/>
</dbReference>
<organism evidence="14 15">
    <name type="scientific">Anopheles quadriannulatus</name>
    <name type="common">Mosquito</name>
    <dbReference type="NCBI Taxonomy" id="34691"/>
    <lineage>
        <taxon>Eukaryota</taxon>
        <taxon>Metazoa</taxon>
        <taxon>Ecdysozoa</taxon>
        <taxon>Arthropoda</taxon>
        <taxon>Hexapoda</taxon>
        <taxon>Insecta</taxon>
        <taxon>Pterygota</taxon>
        <taxon>Neoptera</taxon>
        <taxon>Endopterygota</taxon>
        <taxon>Diptera</taxon>
        <taxon>Nematocera</taxon>
        <taxon>Culicoidea</taxon>
        <taxon>Culicidae</taxon>
        <taxon>Anophelinae</taxon>
        <taxon>Anopheles</taxon>
    </lineage>
</organism>
<evidence type="ECO:0000256" key="4">
    <source>
        <dbReference type="ARBA" id="ARBA00022670"/>
    </source>
</evidence>
<dbReference type="InterPro" id="IPR050361">
    <property type="entry name" value="MPP/UQCRC_Complex"/>
</dbReference>
<keyword evidence="7" id="KW-0378">Hydrolase</keyword>
<dbReference type="GO" id="GO:0005739">
    <property type="term" value="C:mitochondrion"/>
    <property type="evidence" value="ECO:0007669"/>
    <property type="project" value="UniProtKB-SubCell"/>
</dbReference>
<name>A0A182X529_ANOQN</name>
<dbReference type="FunFam" id="3.40.50.410:FF:000005">
    <property type="entry name" value="26S proteasome non-ATPase regulatory subunit 4"/>
    <property type="match status" value="1"/>
</dbReference>
<dbReference type="SMART" id="SM00726">
    <property type="entry name" value="UIM"/>
    <property type="match status" value="3"/>
</dbReference>
<dbReference type="Pfam" id="PF02809">
    <property type="entry name" value="UIM"/>
    <property type="match status" value="3"/>
</dbReference>
<dbReference type="GO" id="GO:0006627">
    <property type="term" value="P:protein processing involved in protein targeting to mitochondrion"/>
    <property type="evidence" value="ECO:0007669"/>
    <property type="project" value="TreeGrafter"/>
</dbReference>
<dbReference type="STRING" id="34691.A0A182X529"/>
<feature type="compositionally biased region" description="Basic and acidic residues" evidence="12">
    <location>
        <begin position="937"/>
        <end position="951"/>
    </location>
</feature>
<dbReference type="GO" id="GO:0004222">
    <property type="term" value="F:metalloendopeptidase activity"/>
    <property type="evidence" value="ECO:0007669"/>
    <property type="project" value="TreeGrafter"/>
</dbReference>
<dbReference type="GO" id="GO:0046872">
    <property type="term" value="F:metal ion binding"/>
    <property type="evidence" value="ECO:0007669"/>
    <property type="project" value="UniProtKB-KW"/>
</dbReference>
<feature type="compositionally biased region" description="Low complexity" evidence="12">
    <location>
        <begin position="776"/>
        <end position="785"/>
    </location>
</feature>
<feature type="compositionally biased region" description="Basic and acidic residues" evidence="12">
    <location>
        <begin position="765"/>
        <end position="775"/>
    </location>
</feature>